<accession>A0A558DVH1</accession>
<dbReference type="InterPro" id="IPR015424">
    <property type="entry name" value="PyrdxlP-dep_Trfase"/>
</dbReference>
<dbReference type="Pfam" id="PF00155">
    <property type="entry name" value="Aminotran_1_2"/>
    <property type="match status" value="1"/>
</dbReference>
<comment type="cofactor">
    <cofactor evidence="1">
        <name>pyridoxal 5'-phosphate</name>
        <dbReference type="ChEBI" id="CHEBI:597326"/>
    </cofactor>
</comment>
<evidence type="ECO:0000256" key="8">
    <source>
        <dbReference type="ARBA" id="ARBA00051934"/>
    </source>
</evidence>
<dbReference type="InterPro" id="IPR015422">
    <property type="entry name" value="PyrdxlP-dep_Trfase_small"/>
</dbReference>
<dbReference type="OrthoDB" id="9813612at2"/>
<evidence type="ECO:0000313" key="12">
    <source>
        <dbReference type="Proteomes" id="UP000316649"/>
    </source>
</evidence>
<dbReference type="FunFam" id="3.40.640.10:FF:000099">
    <property type="entry name" value="LL-diaminopimelate aminotransferase, chloroplastic"/>
    <property type="match status" value="1"/>
</dbReference>
<dbReference type="Gene3D" id="3.40.640.10">
    <property type="entry name" value="Type I PLP-dependent aspartate aminotransferase-like (Major domain)"/>
    <property type="match status" value="1"/>
</dbReference>
<evidence type="ECO:0000256" key="5">
    <source>
        <dbReference type="ARBA" id="ARBA00022576"/>
    </source>
</evidence>
<dbReference type="Gene3D" id="3.90.1150.10">
    <property type="entry name" value="Aspartate Aminotransferase, domain 1"/>
    <property type="match status" value="1"/>
</dbReference>
<evidence type="ECO:0000313" key="11">
    <source>
        <dbReference type="EMBL" id="TVO77673.1"/>
    </source>
</evidence>
<dbReference type="SUPFAM" id="SSF53383">
    <property type="entry name" value="PLP-dependent transferases"/>
    <property type="match status" value="1"/>
</dbReference>
<proteinExistence type="inferred from homology"/>
<dbReference type="GO" id="GO:0009089">
    <property type="term" value="P:lysine biosynthetic process via diaminopimelate"/>
    <property type="evidence" value="ECO:0007669"/>
    <property type="project" value="UniProtKB-UniPathway"/>
</dbReference>
<evidence type="ECO:0000256" key="7">
    <source>
        <dbReference type="ARBA" id="ARBA00022898"/>
    </source>
</evidence>
<feature type="domain" description="Aminotransferase class I/classII large" evidence="10">
    <location>
        <begin position="35"/>
        <end position="404"/>
    </location>
</feature>
<dbReference type="InterPro" id="IPR015421">
    <property type="entry name" value="PyrdxlP-dep_Trfase_major"/>
</dbReference>
<gene>
    <name evidence="11" type="ORF">FHP88_02405</name>
</gene>
<dbReference type="Proteomes" id="UP000316649">
    <property type="component" value="Unassembled WGS sequence"/>
</dbReference>
<dbReference type="InterPro" id="IPR019942">
    <property type="entry name" value="DapL/ALD1"/>
</dbReference>
<evidence type="ECO:0000256" key="6">
    <source>
        <dbReference type="ARBA" id="ARBA00022679"/>
    </source>
</evidence>
<reference evidence="11 12" key="1">
    <citation type="submission" date="2019-07" db="EMBL/GenBank/DDBJ databases">
        <title>The pathways for chlorine oxyanion respiration interact through the shared metabolite chlorate.</title>
        <authorList>
            <person name="Barnum T.P."/>
            <person name="Cheng Y."/>
            <person name="Hill K.A."/>
            <person name="Lucas L.N."/>
            <person name="Carlson H.K."/>
            <person name="Coates J.D."/>
        </authorList>
    </citation>
    <scope>NUCLEOTIDE SEQUENCE [LARGE SCALE GENOMIC DNA]</scope>
    <source>
        <strain evidence="11 12">BK-1</strain>
    </source>
</reference>
<dbReference type="EMBL" id="VMNH01000004">
    <property type="protein sequence ID" value="TVO77673.1"/>
    <property type="molecule type" value="Genomic_DNA"/>
</dbReference>
<sequence>MIKINENYQKLQASYLFSNIAKRVNAFQQSNTDKKLIKLGIGDVTRALPEACVKAFHAAVDEMASDSTFRGYGPEQGYDFLREAIAKHDFQARGAHVEADEVFVSDGAKCDSGNFQEIFSTDITVAIPDPVYPVYVDTNVMAGRTGKWNAERGRYDGFVYLDGNRENGFIPNLPDQPVDLIYLCFPNNPAGSTATKEQLKAWVDYAKANKALILFDAAYEAFVQDENLPRSIYEIEGAREVAVEFRSFSKTAGFTGTRCAYTVVPKECMAYTEAGEAVSVHTLWNRRHTTKFNSVSYPVQRAAEAVYSDEGQAQIKELIAYYLNNAKYIREKMEALGYECIGGENSPYIWIDSKRDSWEFFDHLLNSAAVVCTPGAGFGKCGEGYIRISAFNSFENVQEAMERISNVL</sequence>
<keyword evidence="5 11" id="KW-0032">Aminotransferase</keyword>
<dbReference type="CDD" id="cd00609">
    <property type="entry name" value="AAT_like"/>
    <property type="match status" value="1"/>
</dbReference>
<dbReference type="GO" id="GO:0010285">
    <property type="term" value="F:L,L-diaminopimelate aminotransferase activity"/>
    <property type="evidence" value="ECO:0007669"/>
    <property type="project" value="UniProtKB-EC"/>
</dbReference>
<protein>
    <recommendedName>
        <fullName evidence="4 9">LL-diaminopimelate aminotransferase</fullName>
        <ecNumber evidence="3 9">2.6.1.83</ecNumber>
    </recommendedName>
</protein>
<keyword evidence="7" id="KW-0663">Pyridoxal phosphate</keyword>
<dbReference type="RefSeq" id="WP_144357398.1">
    <property type="nucleotide sequence ID" value="NZ_VMNH01000004.1"/>
</dbReference>
<keyword evidence="6 11" id="KW-0808">Transferase</keyword>
<dbReference type="InterPro" id="IPR004839">
    <property type="entry name" value="Aminotransferase_I/II_large"/>
</dbReference>
<comment type="pathway">
    <text evidence="2">Amino-acid biosynthesis; L-lysine biosynthesis via DAP pathway; LL-2,6-diaminopimelate from (S)-tetrahydrodipicolinate (aminotransferase route): step 1/1.</text>
</comment>
<dbReference type="GO" id="GO:0030170">
    <property type="term" value="F:pyridoxal phosphate binding"/>
    <property type="evidence" value="ECO:0007669"/>
    <property type="project" value="UniProtKB-UniRule"/>
</dbReference>
<dbReference type="HAMAP" id="MF_01642">
    <property type="entry name" value="DapL_aminotrans_1"/>
    <property type="match status" value="1"/>
</dbReference>
<evidence type="ECO:0000259" key="10">
    <source>
        <dbReference type="Pfam" id="PF00155"/>
    </source>
</evidence>
<dbReference type="EC" id="2.6.1.83" evidence="3 9"/>
<dbReference type="NCBIfam" id="TIGR03542">
    <property type="entry name" value="DAPAT_plant"/>
    <property type="match status" value="1"/>
</dbReference>
<dbReference type="PANTHER" id="PTHR43144">
    <property type="entry name" value="AMINOTRANSFERASE"/>
    <property type="match status" value="1"/>
</dbReference>
<evidence type="ECO:0000256" key="3">
    <source>
        <dbReference type="ARBA" id="ARBA00013138"/>
    </source>
</evidence>
<dbReference type="AlphaFoldDB" id="A0A558DVH1"/>
<evidence type="ECO:0000256" key="1">
    <source>
        <dbReference type="ARBA" id="ARBA00001933"/>
    </source>
</evidence>
<comment type="catalytic activity">
    <reaction evidence="8">
        <text>(2S,6S)-2,6-diaminopimelate + 2-oxoglutarate = (S)-2,3,4,5-tetrahydrodipicolinate + L-glutamate + H2O + H(+)</text>
        <dbReference type="Rhea" id="RHEA:23988"/>
        <dbReference type="ChEBI" id="CHEBI:15377"/>
        <dbReference type="ChEBI" id="CHEBI:15378"/>
        <dbReference type="ChEBI" id="CHEBI:16810"/>
        <dbReference type="ChEBI" id="CHEBI:16845"/>
        <dbReference type="ChEBI" id="CHEBI:29985"/>
        <dbReference type="ChEBI" id="CHEBI:57609"/>
        <dbReference type="EC" id="2.6.1.83"/>
    </reaction>
</comment>
<organism evidence="11 12">
    <name type="scientific">Sedimenticola selenatireducens</name>
    <dbReference type="NCBI Taxonomy" id="191960"/>
    <lineage>
        <taxon>Bacteria</taxon>
        <taxon>Pseudomonadati</taxon>
        <taxon>Pseudomonadota</taxon>
        <taxon>Gammaproteobacteria</taxon>
        <taxon>Chromatiales</taxon>
        <taxon>Sedimenticolaceae</taxon>
        <taxon>Sedimenticola</taxon>
    </lineage>
</organism>
<dbReference type="UniPathway" id="UPA00034">
    <property type="reaction ID" value="UER00466"/>
</dbReference>
<keyword evidence="12" id="KW-1185">Reference proteome</keyword>
<name>A0A558DVH1_9GAMM</name>
<evidence type="ECO:0000256" key="2">
    <source>
        <dbReference type="ARBA" id="ARBA00004982"/>
    </source>
</evidence>
<evidence type="ECO:0000256" key="9">
    <source>
        <dbReference type="NCBIfam" id="TIGR03542"/>
    </source>
</evidence>
<comment type="caution">
    <text evidence="11">The sequence shown here is derived from an EMBL/GenBank/DDBJ whole genome shotgun (WGS) entry which is preliminary data.</text>
</comment>
<evidence type="ECO:0000256" key="4">
    <source>
        <dbReference type="ARBA" id="ARBA00018052"/>
    </source>
</evidence>